<keyword evidence="5" id="KW-0812">Transmembrane</keyword>
<feature type="transmembrane region" description="Helical" evidence="5">
    <location>
        <begin position="12"/>
        <end position="31"/>
    </location>
</feature>
<dbReference type="InterPro" id="IPR023476">
    <property type="entry name" value="Pep_tRNA_hydro_II_dom_sf"/>
</dbReference>
<dbReference type="FunFam" id="3.40.1490.10:FF:000001">
    <property type="entry name" value="Peptidyl-tRNA hydrolase 2"/>
    <property type="match status" value="1"/>
</dbReference>
<evidence type="ECO:0000256" key="5">
    <source>
        <dbReference type="SAM" id="Phobius"/>
    </source>
</evidence>
<gene>
    <name evidence="6" type="ORF">OFUS_LOCUS25248</name>
</gene>
<keyword evidence="7" id="KW-1185">Reference proteome</keyword>
<evidence type="ECO:0000256" key="4">
    <source>
        <dbReference type="ARBA" id="ARBA00048707"/>
    </source>
</evidence>
<evidence type="ECO:0000256" key="3">
    <source>
        <dbReference type="ARBA" id="ARBA00038050"/>
    </source>
</evidence>
<dbReference type="GO" id="GO:0004045">
    <property type="term" value="F:peptidyl-tRNA hydrolase activity"/>
    <property type="evidence" value="ECO:0007669"/>
    <property type="project" value="UniProtKB-EC"/>
</dbReference>
<dbReference type="OrthoDB" id="1733656at2759"/>
<dbReference type="SUPFAM" id="SSF102462">
    <property type="entry name" value="Peptidyl-tRNA hydrolase II"/>
    <property type="match status" value="1"/>
</dbReference>
<evidence type="ECO:0000313" key="6">
    <source>
        <dbReference type="EMBL" id="CAH1801459.1"/>
    </source>
</evidence>
<protein>
    <recommendedName>
        <fullName evidence="1">peptidyl-tRNA hydrolase</fullName>
        <ecNumber evidence="1">3.1.1.29</ecNumber>
    </recommendedName>
</protein>
<keyword evidence="5" id="KW-1133">Transmembrane helix</keyword>
<dbReference type="EMBL" id="CAIIXF020000012">
    <property type="protein sequence ID" value="CAH1801459.1"/>
    <property type="molecule type" value="Genomic_DNA"/>
</dbReference>
<comment type="caution">
    <text evidence="6">The sequence shown here is derived from an EMBL/GenBank/DDBJ whole genome shotgun (WGS) entry which is preliminary data.</text>
</comment>
<dbReference type="GO" id="GO:0005829">
    <property type="term" value="C:cytosol"/>
    <property type="evidence" value="ECO:0007669"/>
    <property type="project" value="TreeGrafter"/>
</dbReference>
<dbReference type="Gene3D" id="3.40.1490.10">
    <property type="entry name" value="Bit1"/>
    <property type="match status" value="1"/>
</dbReference>
<dbReference type="AlphaFoldDB" id="A0A8S4Q6E4"/>
<dbReference type="PANTHER" id="PTHR12649">
    <property type="entry name" value="PEPTIDYL-TRNA HYDROLASE 2"/>
    <property type="match status" value="1"/>
</dbReference>
<accession>A0A8S4Q6E4</accession>
<dbReference type="PANTHER" id="PTHR12649:SF11">
    <property type="entry name" value="PEPTIDYL-TRNA HYDROLASE 2, MITOCHONDRIAL"/>
    <property type="match status" value="1"/>
</dbReference>
<comment type="catalytic activity">
    <reaction evidence="4">
        <text>an N-acyl-L-alpha-aminoacyl-tRNA + H2O = an N-acyl-L-amino acid + a tRNA + H(+)</text>
        <dbReference type="Rhea" id="RHEA:54448"/>
        <dbReference type="Rhea" id="RHEA-COMP:10123"/>
        <dbReference type="Rhea" id="RHEA-COMP:13883"/>
        <dbReference type="ChEBI" id="CHEBI:15377"/>
        <dbReference type="ChEBI" id="CHEBI:15378"/>
        <dbReference type="ChEBI" id="CHEBI:59874"/>
        <dbReference type="ChEBI" id="CHEBI:78442"/>
        <dbReference type="ChEBI" id="CHEBI:138191"/>
        <dbReference type="EC" id="3.1.1.29"/>
    </reaction>
</comment>
<dbReference type="NCBIfam" id="NF003314">
    <property type="entry name" value="PRK04322.1"/>
    <property type="match status" value="1"/>
</dbReference>
<organism evidence="6 7">
    <name type="scientific">Owenia fusiformis</name>
    <name type="common">Polychaete worm</name>
    <dbReference type="NCBI Taxonomy" id="6347"/>
    <lineage>
        <taxon>Eukaryota</taxon>
        <taxon>Metazoa</taxon>
        <taxon>Spiralia</taxon>
        <taxon>Lophotrochozoa</taxon>
        <taxon>Annelida</taxon>
        <taxon>Polychaeta</taxon>
        <taxon>Sedentaria</taxon>
        <taxon>Canalipalpata</taxon>
        <taxon>Sabellida</taxon>
        <taxon>Oweniida</taxon>
        <taxon>Oweniidae</taxon>
        <taxon>Owenia</taxon>
    </lineage>
</organism>
<reference evidence="6" key="1">
    <citation type="submission" date="2022-03" db="EMBL/GenBank/DDBJ databases">
        <authorList>
            <person name="Martin C."/>
        </authorList>
    </citation>
    <scope>NUCLEOTIDE SEQUENCE</scope>
</reference>
<proteinExistence type="inferred from homology"/>
<dbReference type="CDD" id="cd02430">
    <property type="entry name" value="PTH2"/>
    <property type="match status" value="1"/>
</dbReference>
<sequence>MLPTDSKTAYGVAIGVGIGLCFGMVLGPKIMRNFYRMSGRASRKVKEEACRGASNENEMPMPSDSGELKLVMVIRSDLKMGKGKMAAQCSHAAVGAYMKLAMKNPVLCEQWVMMGQPKVVTKIDSEEGLIELLKQARALGLNYSIIKDAGRTQIAPGSTTTLGVGPGPEELINKVTGHLKLL</sequence>
<keyword evidence="2" id="KW-0378">Hydrolase</keyword>
<evidence type="ECO:0000313" key="7">
    <source>
        <dbReference type="Proteomes" id="UP000749559"/>
    </source>
</evidence>
<dbReference type="InterPro" id="IPR002833">
    <property type="entry name" value="PTH2"/>
</dbReference>
<dbReference type="EC" id="3.1.1.29" evidence="1"/>
<keyword evidence="5" id="KW-0472">Membrane</keyword>
<name>A0A8S4Q6E4_OWEFU</name>
<comment type="similarity">
    <text evidence="3">Belongs to the PTH2 family.</text>
</comment>
<dbReference type="NCBIfam" id="TIGR00283">
    <property type="entry name" value="arch_pth2"/>
    <property type="match status" value="1"/>
</dbReference>
<evidence type="ECO:0000256" key="1">
    <source>
        <dbReference type="ARBA" id="ARBA00013260"/>
    </source>
</evidence>
<dbReference type="Pfam" id="PF01981">
    <property type="entry name" value="PTH2"/>
    <property type="match status" value="1"/>
</dbReference>
<evidence type="ECO:0000256" key="2">
    <source>
        <dbReference type="ARBA" id="ARBA00022801"/>
    </source>
</evidence>
<dbReference type="Proteomes" id="UP000749559">
    <property type="component" value="Unassembled WGS sequence"/>
</dbReference>